<evidence type="ECO:0000259" key="2">
    <source>
        <dbReference type="Pfam" id="PF08327"/>
    </source>
</evidence>
<comment type="similarity">
    <text evidence="1">Belongs to the AHA1 family.</text>
</comment>
<dbReference type="InterPro" id="IPR013538">
    <property type="entry name" value="ASHA1/2-like_C"/>
</dbReference>
<evidence type="ECO:0000313" key="3">
    <source>
        <dbReference type="EMBL" id="SUU89987.1"/>
    </source>
</evidence>
<sequence length="160" mass="18483">MSRTIEAKTRHEFKASAERVFDAWLDPVKMRSWAAQPVPGMPSFDIRRVEIDARVGGKFTFSDMREDGEAVHWGYYLEIDRPRKLVFTWFTSEEEEQENNSLVTLTIEPLDNGCRATIVHSMDERWAEWAKQTAAGWAFMLRQIDLYFGADANGDQSSVQ</sequence>
<organism evidence="3 4">
    <name type="scientific">Aminobacter aminovorans</name>
    <name type="common">Chelatobacter heintzii</name>
    <dbReference type="NCBI Taxonomy" id="83263"/>
    <lineage>
        <taxon>Bacteria</taxon>
        <taxon>Pseudomonadati</taxon>
        <taxon>Pseudomonadota</taxon>
        <taxon>Alphaproteobacteria</taxon>
        <taxon>Hyphomicrobiales</taxon>
        <taxon>Phyllobacteriaceae</taxon>
        <taxon>Aminobacter</taxon>
    </lineage>
</organism>
<evidence type="ECO:0000256" key="1">
    <source>
        <dbReference type="ARBA" id="ARBA00006817"/>
    </source>
</evidence>
<dbReference type="CDD" id="cd07814">
    <property type="entry name" value="SRPBCC_CalC_Aha1-like"/>
    <property type="match status" value="1"/>
</dbReference>
<accession>A0A380WLY0</accession>
<proteinExistence type="inferred from homology"/>
<dbReference type="SUPFAM" id="SSF55961">
    <property type="entry name" value="Bet v1-like"/>
    <property type="match status" value="1"/>
</dbReference>
<evidence type="ECO:0000313" key="4">
    <source>
        <dbReference type="Proteomes" id="UP000254701"/>
    </source>
</evidence>
<dbReference type="EMBL" id="UFSM01000001">
    <property type="protein sequence ID" value="SUU89987.1"/>
    <property type="molecule type" value="Genomic_DNA"/>
</dbReference>
<reference evidence="3 4" key="1">
    <citation type="submission" date="2018-06" db="EMBL/GenBank/DDBJ databases">
        <authorList>
            <consortium name="Pathogen Informatics"/>
            <person name="Doyle S."/>
        </authorList>
    </citation>
    <scope>NUCLEOTIDE SEQUENCE [LARGE SCALE GENOMIC DNA]</scope>
    <source>
        <strain evidence="3 4">NCTC10684</strain>
    </source>
</reference>
<name>A0A380WLY0_AMIAI</name>
<gene>
    <name evidence="3" type="ORF">NCTC10684_03230</name>
</gene>
<dbReference type="InterPro" id="IPR023393">
    <property type="entry name" value="START-like_dom_sf"/>
</dbReference>
<dbReference type="Proteomes" id="UP000254701">
    <property type="component" value="Unassembled WGS sequence"/>
</dbReference>
<dbReference type="RefSeq" id="WP_115732061.1">
    <property type="nucleotide sequence ID" value="NZ_BAAAVY010000002.1"/>
</dbReference>
<feature type="domain" description="Activator of Hsp90 ATPase homologue 1/2-like C-terminal" evidence="2">
    <location>
        <begin position="14"/>
        <end position="148"/>
    </location>
</feature>
<dbReference type="AlphaFoldDB" id="A0A380WLY0"/>
<dbReference type="Pfam" id="PF08327">
    <property type="entry name" value="AHSA1"/>
    <property type="match status" value="1"/>
</dbReference>
<protein>
    <submittedName>
        <fullName evidence="3">Activator of Hsp90 ATPase homolog 1-like protein</fullName>
    </submittedName>
</protein>
<dbReference type="OrthoDB" id="9805228at2"/>
<dbReference type="Gene3D" id="3.30.530.20">
    <property type="match status" value="1"/>
</dbReference>